<feature type="domain" description="DAGKc" evidence="10">
    <location>
        <begin position="31"/>
        <end position="160"/>
    </location>
</feature>
<keyword evidence="4" id="KW-0547">Nucleotide-binding</keyword>
<feature type="compositionally biased region" description="Pro residues" evidence="9">
    <location>
        <begin position="373"/>
        <end position="399"/>
    </location>
</feature>
<dbReference type="PROSITE" id="PS50146">
    <property type="entry name" value="DAGK"/>
    <property type="match status" value="1"/>
</dbReference>
<evidence type="ECO:0000256" key="3">
    <source>
        <dbReference type="ARBA" id="ARBA00022679"/>
    </source>
</evidence>
<evidence type="ECO:0000259" key="10">
    <source>
        <dbReference type="PROSITE" id="PS50146"/>
    </source>
</evidence>
<dbReference type="SUPFAM" id="SSF111331">
    <property type="entry name" value="NAD kinase/diacylglycerol kinase-like"/>
    <property type="match status" value="1"/>
</dbReference>
<organism evidence="11 12">
    <name type="scientific">Georgenia faecalis</name>
    <dbReference type="NCBI Taxonomy" id="2483799"/>
    <lineage>
        <taxon>Bacteria</taxon>
        <taxon>Bacillati</taxon>
        <taxon>Actinomycetota</taxon>
        <taxon>Actinomycetes</taxon>
        <taxon>Micrococcales</taxon>
        <taxon>Bogoriellaceae</taxon>
        <taxon>Georgenia</taxon>
    </lineage>
</organism>
<dbReference type="Gene3D" id="2.60.200.40">
    <property type="match status" value="1"/>
</dbReference>
<dbReference type="InterPro" id="IPR050187">
    <property type="entry name" value="Lipid_Phosphate_FormReg"/>
</dbReference>
<dbReference type="EC" id="2.7.1.-" evidence="11"/>
<dbReference type="GO" id="GO:0016301">
    <property type="term" value="F:kinase activity"/>
    <property type="evidence" value="ECO:0007669"/>
    <property type="project" value="UniProtKB-KW"/>
</dbReference>
<dbReference type="Pfam" id="PF19279">
    <property type="entry name" value="YegS_C"/>
    <property type="match status" value="1"/>
</dbReference>
<keyword evidence="7" id="KW-0444">Lipid biosynthesis</keyword>
<evidence type="ECO:0000256" key="9">
    <source>
        <dbReference type="SAM" id="MobiDB-lite"/>
    </source>
</evidence>
<comment type="caution">
    <text evidence="11">The sequence shown here is derived from an EMBL/GenBank/DDBJ whole genome shotgun (WGS) entry which is preliminary data.</text>
</comment>
<feature type="region of interest" description="Disordered" evidence="9">
    <location>
        <begin position="366"/>
        <end position="399"/>
    </location>
</feature>
<evidence type="ECO:0000256" key="5">
    <source>
        <dbReference type="ARBA" id="ARBA00022777"/>
    </source>
</evidence>
<evidence type="ECO:0000256" key="1">
    <source>
        <dbReference type="ARBA" id="ARBA00001946"/>
    </source>
</evidence>
<keyword evidence="12" id="KW-1185">Reference proteome</keyword>
<keyword evidence="8" id="KW-1208">Phospholipid metabolism</keyword>
<dbReference type="InterPro" id="IPR016064">
    <property type="entry name" value="NAD/diacylglycerol_kinase_sf"/>
</dbReference>
<evidence type="ECO:0000313" key="11">
    <source>
        <dbReference type="EMBL" id="MFC4553911.1"/>
    </source>
</evidence>
<evidence type="ECO:0000313" key="12">
    <source>
        <dbReference type="Proteomes" id="UP001595955"/>
    </source>
</evidence>
<dbReference type="Proteomes" id="UP001595955">
    <property type="component" value="Unassembled WGS sequence"/>
</dbReference>
<comment type="similarity">
    <text evidence="2">Belongs to the diacylglycerol/lipid kinase family.</text>
</comment>
<name>A0ABV9D644_9MICO</name>
<evidence type="ECO:0000256" key="6">
    <source>
        <dbReference type="ARBA" id="ARBA00022840"/>
    </source>
</evidence>
<evidence type="ECO:0000256" key="8">
    <source>
        <dbReference type="ARBA" id="ARBA00023264"/>
    </source>
</evidence>
<protein>
    <submittedName>
        <fullName evidence="11">Diacylglycerol/lipid kinase family protein</fullName>
        <ecNumber evidence="11">2.7.1.-</ecNumber>
    </submittedName>
</protein>
<comment type="cofactor">
    <cofactor evidence="1">
        <name>Mg(2+)</name>
        <dbReference type="ChEBI" id="CHEBI:18420"/>
    </cofactor>
</comment>
<proteinExistence type="inferred from homology"/>
<evidence type="ECO:0000256" key="4">
    <source>
        <dbReference type="ARBA" id="ARBA00022741"/>
    </source>
</evidence>
<accession>A0ABV9D644</accession>
<keyword evidence="3 11" id="KW-0808">Transferase</keyword>
<sequence length="399" mass="39879">MTRSAFTGVRTTSPMGALSADDVDRRARAVVMARAFCLLVNPASGGGAATAAAGAVTRVLRAAGADVEVAHSRCSEHSAVLARAAVGRGAVVVAVGGDGTVASLVGPVVAAGGVLGIVPGGRGNDFAAQLGIGRSPEDVAATLLTAEPRRVDLVDVGGRLVPGSVFAGVDSLASEFVDGARRLPGRLQYPYAAVRAVLAFRPATYRITVDGVEHVERACTVVVANSGQYGHGMHIAPGAALDDGLLDVVLVRAMSRLRLLRFFPSVYSGRHVDLEEVEVWRGRTVSLSADTAVTAYADGERLVDLPVTARVRPGALAVLAPEPVTAAAAAPAASSATLATAASAVSAATAAAAALAVAVVQPALRARAASRAPTPPAPAPPPPAGSTAPAPPVPTAPPS</sequence>
<keyword evidence="6" id="KW-0067">ATP-binding</keyword>
<dbReference type="RefSeq" id="WP_222928750.1">
    <property type="nucleotide sequence ID" value="NZ_CP033325.1"/>
</dbReference>
<dbReference type="Gene3D" id="3.40.50.10330">
    <property type="entry name" value="Probable inorganic polyphosphate/atp-NAD kinase, domain 1"/>
    <property type="match status" value="1"/>
</dbReference>
<dbReference type="Pfam" id="PF00781">
    <property type="entry name" value="DAGK_cat"/>
    <property type="match status" value="1"/>
</dbReference>
<dbReference type="EMBL" id="JBHSGF010000001">
    <property type="protein sequence ID" value="MFC4553911.1"/>
    <property type="molecule type" value="Genomic_DNA"/>
</dbReference>
<dbReference type="InterPro" id="IPR017438">
    <property type="entry name" value="ATP-NAD_kinase_N"/>
</dbReference>
<keyword evidence="5 11" id="KW-0418">Kinase</keyword>
<dbReference type="SMART" id="SM00046">
    <property type="entry name" value="DAGKc"/>
    <property type="match status" value="1"/>
</dbReference>
<reference evidence="12" key="1">
    <citation type="journal article" date="2019" name="Int. J. Syst. Evol. Microbiol.">
        <title>The Global Catalogue of Microorganisms (GCM) 10K type strain sequencing project: providing services to taxonomists for standard genome sequencing and annotation.</title>
        <authorList>
            <consortium name="The Broad Institute Genomics Platform"/>
            <consortium name="The Broad Institute Genome Sequencing Center for Infectious Disease"/>
            <person name="Wu L."/>
            <person name="Ma J."/>
        </authorList>
    </citation>
    <scope>NUCLEOTIDE SEQUENCE [LARGE SCALE GENOMIC DNA]</scope>
    <source>
        <strain evidence="12">JCM 3369</strain>
    </source>
</reference>
<keyword evidence="7" id="KW-0443">Lipid metabolism</keyword>
<dbReference type="PANTHER" id="PTHR12358">
    <property type="entry name" value="SPHINGOSINE KINASE"/>
    <property type="match status" value="1"/>
</dbReference>
<keyword evidence="7" id="KW-0594">Phospholipid biosynthesis</keyword>
<dbReference type="InterPro" id="IPR001206">
    <property type="entry name" value="Diacylglycerol_kinase_cat_dom"/>
</dbReference>
<dbReference type="InterPro" id="IPR045540">
    <property type="entry name" value="YegS/DAGK_C"/>
</dbReference>
<gene>
    <name evidence="11" type="ORF">ACFO3F_01500</name>
</gene>
<dbReference type="PANTHER" id="PTHR12358:SF106">
    <property type="entry name" value="LIPID KINASE YEGS"/>
    <property type="match status" value="1"/>
</dbReference>
<evidence type="ECO:0000256" key="7">
    <source>
        <dbReference type="ARBA" id="ARBA00023209"/>
    </source>
</evidence>
<evidence type="ECO:0000256" key="2">
    <source>
        <dbReference type="ARBA" id="ARBA00005983"/>
    </source>
</evidence>